<name>A0A803LVZ2_CHEQI</name>
<sequence>MSENYKEVGEIWFRRHGCTLANGRKQIMGDADVHEFLDAPKSDGWYHLYLVHPEKEKDRVNPNVYRKHVTWQKLHTISATKKRPKERVGPHDQTITSPAHSKEPSGGFEEDGEDDLIDSDDDLDSIVGSDDEGVYYPVFTPQVNFKGKIVLSKGLKFPSNIISRKAIRHHVVENGYNYYFLHNNRSKVTVFCAKRCSCPWKKGRFLMCKCGDKKKCRFKIHSRKLKDEETWQIKKYRPDHICGHQYYNPKVTSQYLAAERYLEDWKDDPNWKLKHFIKRMVNRGYDEVFNMRINQADLYEFEVDHEGDTFVVNLEKHECGCYRWTLMAYHVETYAKAYAPSFKAMPGQNQWDVTPYPAPLPPHCKKMVGRPSNKKRVKEPEEDVEKNVNRAKKQNRCSGCGDHRHYVNKCSKPNDEAGSTTYA</sequence>
<accession>A0A803LVZ2</accession>
<feature type="region of interest" description="Disordered" evidence="1">
    <location>
        <begin position="362"/>
        <end position="398"/>
    </location>
</feature>
<dbReference type="Proteomes" id="UP000596660">
    <property type="component" value="Unplaced"/>
</dbReference>
<dbReference type="EnsemblPlants" id="AUR62019643-RA">
    <property type="protein sequence ID" value="AUR62019643-RA:cds"/>
    <property type="gene ID" value="AUR62019643"/>
</dbReference>
<dbReference type="PANTHER" id="PTHR31973:SF187">
    <property type="entry name" value="MUTATOR TRANSPOSASE MUDRA PROTEIN"/>
    <property type="match status" value="1"/>
</dbReference>
<evidence type="ECO:0000259" key="2">
    <source>
        <dbReference type="Pfam" id="PF03108"/>
    </source>
</evidence>
<proteinExistence type="predicted"/>
<dbReference type="PANTHER" id="PTHR31973">
    <property type="entry name" value="POLYPROTEIN, PUTATIVE-RELATED"/>
    <property type="match status" value="1"/>
</dbReference>
<evidence type="ECO:0000313" key="4">
    <source>
        <dbReference type="Proteomes" id="UP000596660"/>
    </source>
</evidence>
<dbReference type="InterPro" id="IPR004332">
    <property type="entry name" value="Transposase_MuDR"/>
</dbReference>
<feature type="domain" description="Transposase MuDR plant" evidence="2">
    <location>
        <begin position="151"/>
        <end position="201"/>
    </location>
</feature>
<feature type="compositionally biased region" description="Basic residues" evidence="1">
    <location>
        <begin position="363"/>
        <end position="377"/>
    </location>
</feature>
<reference evidence="3" key="2">
    <citation type="submission" date="2021-03" db="UniProtKB">
        <authorList>
            <consortium name="EnsemblPlants"/>
        </authorList>
    </citation>
    <scope>IDENTIFICATION</scope>
</reference>
<dbReference type="Pfam" id="PF03108">
    <property type="entry name" value="DBD_Tnp_Mut"/>
    <property type="match status" value="1"/>
</dbReference>
<protein>
    <recommendedName>
        <fullName evidence="2">Transposase MuDR plant domain-containing protein</fullName>
    </recommendedName>
</protein>
<reference evidence="3" key="1">
    <citation type="journal article" date="2017" name="Nature">
        <title>The genome of Chenopodium quinoa.</title>
        <authorList>
            <person name="Jarvis D.E."/>
            <person name="Ho Y.S."/>
            <person name="Lightfoot D.J."/>
            <person name="Schmoeckel S.M."/>
            <person name="Li B."/>
            <person name="Borm T.J.A."/>
            <person name="Ohyanagi H."/>
            <person name="Mineta K."/>
            <person name="Michell C.T."/>
            <person name="Saber N."/>
            <person name="Kharbatia N.M."/>
            <person name="Rupper R.R."/>
            <person name="Sharp A.R."/>
            <person name="Dally N."/>
            <person name="Boughton B.A."/>
            <person name="Woo Y.H."/>
            <person name="Gao G."/>
            <person name="Schijlen E.G.W.M."/>
            <person name="Guo X."/>
            <person name="Momin A.A."/>
            <person name="Negrao S."/>
            <person name="Al-Babili S."/>
            <person name="Gehring C."/>
            <person name="Roessner U."/>
            <person name="Jung C."/>
            <person name="Murphy K."/>
            <person name="Arold S.T."/>
            <person name="Gojobori T."/>
            <person name="van der Linden C.G."/>
            <person name="van Loo E.N."/>
            <person name="Jellen E.N."/>
            <person name="Maughan P.J."/>
            <person name="Tester M."/>
        </authorList>
    </citation>
    <scope>NUCLEOTIDE SEQUENCE [LARGE SCALE GENOMIC DNA]</scope>
    <source>
        <strain evidence="3">cv. PI 614886</strain>
    </source>
</reference>
<evidence type="ECO:0000256" key="1">
    <source>
        <dbReference type="SAM" id="MobiDB-lite"/>
    </source>
</evidence>
<feature type="region of interest" description="Disordered" evidence="1">
    <location>
        <begin position="76"/>
        <end position="114"/>
    </location>
</feature>
<keyword evidence="4" id="KW-1185">Reference proteome</keyword>
<evidence type="ECO:0000313" key="3">
    <source>
        <dbReference type="EnsemblPlants" id="AUR62019643-RA:cds"/>
    </source>
</evidence>
<dbReference type="AlphaFoldDB" id="A0A803LVZ2"/>
<organism evidence="3 4">
    <name type="scientific">Chenopodium quinoa</name>
    <name type="common">Quinoa</name>
    <dbReference type="NCBI Taxonomy" id="63459"/>
    <lineage>
        <taxon>Eukaryota</taxon>
        <taxon>Viridiplantae</taxon>
        <taxon>Streptophyta</taxon>
        <taxon>Embryophyta</taxon>
        <taxon>Tracheophyta</taxon>
        <taxon>Spermatophyta</taxon>
        <taxon>Magnoliopsida</taxon>
        <taxon>eudicotyledons</taxon>
        <taxon>Gunneridae</taxon>
        <taxon>Pentapetalae</taxon>
        <taxon>Caryophyllales</taxon>
        <taxon>Chenopodiaceae</taxon>
        <taxon>Chenopodioideae</taxon>
        <taxon>Atripliceae</taxon>
        <taxon>Chenopodium</taxon>
    </lineage>
</organism>
<dbReference type="Gramene" id="AUR62019643-RA">
    <property type="protein sequence ID" value="AUR62019643-RA:cds"/>
    <property type="gene ID" value="AUR62019643"/>
</dbReference>